<accession>A0A4C1Z817</accession>
<dbReference type="STRING" id="151549.A0A4C1Z817"/>
<dbReference type="Pfam" id="PF19311">
    <property type="entry name" value="KELAA"/>
    <property type="match status" value="1"/>
</dbReference>
<evidence type="ECO:0000313" key="4">
    <source>
        <dbReference type="Proteomes" id="UP000299102"/>
    </source>
</evidence>
<keyword evidence="4" id="KW-1185">Reference proteome</keyword>
<dbReference type="AlphaFoldDB" id="A0A4C1Z817"/>
<protein>
    <submittedName>
        <fullName evidence="3">Protein FAM160B2</fullName>
    </submittedName>
</protein>
<comment type="similarity">
    <text evidence="1">Belongs to the FHIP family.</text>
</comment>
<dbReference type="EMBL" id="BGZK01001602">
    <property type="protein sequence ID" value="GBP83049.1"/>
    <property type="molecule type" value="Genomic_DNA"/>
</dbReference>
<reference evidence="3 4" key="1">
    <citation type="journal article" date="2019" name="Commun. Biol.">
        <title>The bagworm genome reveals a unique fibroin gene that provides high tensile strength.</title>
        <authorList>
            <person name="Kono N."/>
            <person name="Nakamura H."/>
            <person name="Ohtoshi R."/>
            <person name="Tomita M."/>
            <person name="Numata K."/>
            <person name="Arakawa K."/>
        </authorList>
    </citation>
    <scope>NUCLEOTIDE SEQUENCE [LARGE SCALE GENOMIC DNA]</scope>
</reference>
<organism evidence="3 4">
    <name type="scientific">Eumeta variegata</name>
    <name type="common">Bagworm moth</name>
    <name type="synonym">Eumeta japonica</name>
    <dbReference type="NCBI Taxonomy" id="151549"/>
    <lineage>
        <taxon>Eukaryota</taxon>
        <taxon>Metazoa</taxon>
        <taxon>Ecdysozoa</taxon>
        <taxon>Arthropoda</taxon>
        <taxon>Hexapoda</taxon>
        <taxon>Insecta</taxon>
        <taxon>Pterygota</taxon>
        <taxon>Neoptera</taxon>
        <taxon>Endopterygota</taxon>
        <taxon>Lepidoptera</taxon>
        <taxon>Glossata</taxon>
        <taxon>Ditrysia</taxon>
        <taxon>Tineoidea</taxon>
        <taxon>Psychidae</taxon>
        <taxon>Oiketicinae</taxon>
        <taxon>Eumeta</taxon>
    </lineage>
</organism>
<sequence length="209" mass="24561">MLANIYSIPIQAWLDITSNFNWPTEYHYVDTAASSTTATTAGRSRHTPRRMFVPKEANKECKHMLYRLRKLQSNMQFLSKLVFKHQDDKTMSKMEEELTSIISKLAMLPHPYLHEYLLNPMLSTSKKTRTLFKTLQELAHKLTIEIPRIKNYKRVIENVRLQLMSEDPSYDEKDDHNQLVESLIVVEEFCKELAAIAFVKYQHSVQVNR</sequence>
<proteinExistence type="inferred from homology"/>
<dbReference type="InterPro" id="IPR019384">
    <property type="entry name" value="FHIP"/>
</dbReference>
<gene>
    <name evidence="3" type="primary">Fam160b2</name>
    <name evidence="3" type="ORF">EVAR_31849_1</name>
</gene>
<dbReference type="PANTHER" id="PTHR21705:SF12">
    <property type="entry name" value="FHF COMPLEX SUBUNIT HOOK-INTERACTING PROTEIN C-TERMINAL DOMAIN-CONTAINING PROTEIN"/>
    <property type="match status" value="1"/>
</dbReference>
<name>A0A4C1Z817_EUMVA</name>
<evidence type="ECO:0000313" key="3">
    <source>
        <dbReference type="EMBL" id="GBP83049.1"/>
    </source>
</evidence>
<dbReference type="OrthoDB" id="5350595at2759"/>
<feature type="domain" description="FHF complex subunit HOOK-interacting protein C-terminal" evidence="2">
    <location>
        <begin position="97"/>
        <end position="165"/>
    </location>
</feature>
<evidence type="ECO:0000256" key="1">
    <source>
        <dbReference type="ARBA" id="ARBA00024336"/>
    </source>
</evidence>
<dbReference type="PANTHER" id="PTHR21705">
    <property type="entry name" value="RAI16 PROTEIN-RELATED"/>
    <property type="match status" value="1"/>
</dbReference>
<dbReference type="InterPro" id="IPR045669">
    <property type="entry name" value="FHIP_C"/>
</dbReference>
<evidence type="ECO:0000259" key="2">
    <source>
        <dbReference type="Pfam" id="PF19314"/>
    </source>
</evidence>
<dbReference type="InterPro" id="IPR045668">
    <property type="entry name" value="FHIP_KELAA_motif"/>
</dbReference>
<dbReference type="Proteomes" id="UP000299102">
    <property type="component" value="Unassembled WGS sequence"/>
</dbReference>
<comment type="caution">
    <text evidence="3">The sequence shown here is derived from an EMBL/GenBank/DDBJ whole genome shotgun (WGS) entry which is preliminary data.</text>
</comment>
<dbReference type="Pfam" id="PF19314">
    <property type="entry name" value="DUF5917"/>
    <property type="match status" value="1"/>
</dbReference>